<evidence type="ECO:0000313" key="2">
    <source>
        <dbReference type="EMBL" id="CAG2206047.1"/>
    </source>
</evidence>
<dbReference type="Proteomes" id="UP000683360">
    <property type="component" value="Unassembled WGS sequence"/>
</dbReference>
<protein>
    <submittedName>
        <fullName evidence="2">Uncharacterized protein</fullName>
    </submittedName>
</protein>
<dbReference type="AlphaFoldDB" id="A0A8S3RI07"/>
<evidence type="ECO:0000256" key="1">
    <source>
        <dbReference type="SAM" id="MobiDB-lite"/>
    </source>
</evidence>
<name>A0A8S3RI07_MYTED</name>
<feature type="compositionally biased region" description="Basic and acidic residues" evidence="1">
    <location>
        <begin position="170"/>
        <end position="183"/>
    </location>
</feature>
<proteinExistence type="predicted"/>
<dbReference type="EMBL" id="CAJPWZ010001037">
    <property type="protein sequence ID" value="CAG2206047.1"/>
    <property type="molecule type" value="Genomic_DNA"/>
</dbReference>
<feature type="compositionally biased region" description="Basic and acidic residues" evidence="1">
    <location>
        <begin position="143"/>
        <end position="163"/>
    </location>
</feature>
<feature type="compositionally biased region" description="Basic and acidic residues" evidence="1">
    <location>
        <begin position="97"/>
        <end position="128"/>
    </location>
</feature>
<accession>A0A8S3RI07</accession>
<organism evidence="2 3">
    <name type="scientific">Mytilus edulis</name>
    <name type="common">Blue mussel</name>
    <dbReference type="NCBI Taxonomy" id="6550"/>
    <lineage>
        <taxon>Eukaryota</taxon>
        <taxon>Metazoa</taxon>
        <taxon>Spiralia</taxon>
        <taxon>Lophotrochozoa</taxon>
        <taxon>Mollusca</taxon>
        <taxon>Bivalvia</taxon>
        <taxon>Autobranchia</taxon>
        <taxon>Pteriomorphia</taxon>
        <taxon>Mytilida</taxon>
        <taxon>Mytiloidea</taxon>
        <taxon>Mytilidae</taxon>
        <taxon>Mytilinae</taxon>
        <taxon>Mytilus</taxon>
    </lineage>
</organism>
<evidence type="ECO:0000313" key="3">
    <source>
        <dbReference type="Proteomes" id="UP000683360"/>
    </source>
</evidence>
<gene>
    <name evidence="2" type="ORF">MEDL_20391</name>
</gene>
<sequence length="218" mass="26062">MHFNTRQFSFSVPEDVGYIKDAHQFAHRPFLDIHSQEKTTPRLPYPEIYNQPAISPRQHVENQNQEKSLYPQVFDRQEQEKILQRQMIEAYRRESREFEKIEESRGDYSQKSDDHEKAKEAISPRQHVENQNQEKQLYPQIFERQENIREREMIEAYRRESREFGQMGDVKGDNSQKSDNQDKDNEEGLDQKEEGNQLNDGSKKCPDNIEDFQAAIKR</sequence>
<feature type="region of interest" description="Disordered" evidence="1">
    <location>
        <begin position="97"/>
        <end position="218"/>
    </location>
</feature>
<reference evidence="2" key="1">
    <citation type="submission" date="2021-03" db="EMBL/GenBank/DDBJ databases">
        <authorList>
            <person name="Bekaert M."/>
        </authorList>
    </citation>
    <scope>NUCLEOTIDE SEQUENCE</scope>
</reference>
<comment type="caution">
    <text evidence="2">The sequence shown here is derived from an EMBL/GenBank/DDBJ whole genome shotgun (WGS) entry which is preliminary data.</text>
</comment>
<keyword evidence="3" id="KW-1185">Reference proteome</keyword>
<feature type="compositionally biased region" description="Basic and acidic residues" evidence="1">
    <location>
        <begin position="189"/>
        <end position="207"/>
    </location>
</feature>